<comment type="caution">
    <text evidence="1">The sequence shown here is derived from an EMBL/GenBank/DDBJ whole genome shotgun (WGS) entry which is preliminary data.</text>
</comment>
<name>A0ABV0JWF2_9CYAN</name>
<dbReference type="EMBL" id="JAMPKK010000087">
    <property type="protein sequence ID" value="MEP0867795.1"/>
    <property type="molecule type" value="Genomic_DNA"/>
</dbReference>
<sequence length="77" mass="8684">MLPSISFPAENTLHSNSNLFVKSSSFSLSFVYFEPKALQKENLINRVGGAWALALRRKGREEKKQKDCYGITTDYGP</sequence>
<protein>
    <submittedName>
        <fullName evidence="1">Uncharacterized protein</fullName>
    </submittedName>
</protein>
<reference evidence="1 2" key="1">
    <citation type="submission" date="2022-04" db="EMBL/GenBank/DDBJ databases">
        <title>Positive selection, recombination, and allopatry shape intraspecific diversity of widespread and dominant cyanobacteria.</title>
        <authorList>
            <person name="Wei J."/>
            <person name="Shu W."/>
            <person name="Hu C."/>
        </authorList>
    </citation>
    <scope>NUCLEOTIDE SEQUENCE [LARGE SCALE GENOMIC DNA]</scope>
    <source>
        <strain evidence="1 2">GB2-A5</strain>
    </source>
</reference>
<proteinExistence type="predicted"/>
<accession>A0ABV0JWF2</accession>
<evidence type="ECO:0000313" key="1">
    <source>
        <dbReference type="EMBL" id="MEP0867795.1"/>
    </source>
</evidence>
<dbReference type="Proteomes" id="UP001442494">
    <property type="component" value="Unassembled WGS sequence"/>
</dbReference>
<organism evidence="1 2">
    <name type="scientific">Funiculus sociatus GB2-A5</name>
    <dbReference type="NCBI Taxonomy" id="2933946"/>
    <lineage>
        <taxon>Bacteria</taxon>
        <taxon>Bacillati</taxon>
        <taxon>Cyanobacteriota</taxon>
        <taxon>Cyanophyceae</taxon>
        <taxon>Coleofasciculales</taxon>
        <taxon>Coleofasciculaceae</taxon>
        <taxon>Funiculus</taxon>
    </lineage>
</organism>
<gene>
    <name evidence="1" type="ORF">NDI37_25445</name>
</gene>
<keyword evidence="2" id="KW-1185">Reference proteome</keyword>
<evidence type="ECO:0000313" key="2">
    <source>
        <dbReference type="Proteomes" id="UP001442494"/>
    </source>
</evidence>